<protein>
    <submittedName>
        <fullName evidence="1">Uncharacterized protein</fullName>
    </submittedName>
</protein>
<accession>A0AAD5H6Z3</accession>
<proteinExistence type="predicted"/>
<keyword evidence="2" id="KW-1185">Reference proteome</keyword>
<evidence type="ECO:0000313" key="2">
    <source>
        <dbReference type="Proteomes" id="UP001205105"/>
    </source>
</evidence>
<organism evidence="1 2">
    <name type="scientific">Chlorella ohadii</name>
    <dbReference type="NCBI Taxonomy" id="2649997"/>
    <lineage>
        <taxon>Eukaryota</taxon>
        <taxon>Viridiplantae</taxon>
        <taxon>Chlorophyta</taxon>
        <taxon>core chlorophytes</taxon>
        <taxon>Trebouxiophyceae</taxon>
        <taxon>Chlorellales</taxon>
        <taxon>Chlorellaceae</taxon>
        <taxon>Chlorella clade</taxon>
        <taxon>Chlorella</taxon>
    </lineage>
</organism>
<gene>
    <name evidence="1" type="ORF">COHA_003294</name>
</gene>
<name>A0AAD5H6Z3_9CHLO</name>
<reference evidence="1" key="1">
    <citation type="submission" date="2020-11" db="EMBL/GenBank/DDBJ databases">
        <title>Chlorella ohadii genome sequencing and assembly.</title>
        <authorList>
            <person name="Murik O."/>
            <person name="Treves H."/>
            <person name="Kedem I."/>
            <person name="Shotland Y."/>
            <person name="Kaplan A."/>
        </authorList>
    </citation>
    <scope>NUCLEOTIDE SEQUENCE</scope>
    <source>
        <strain evidence="1">1</strain>
    </source>
</reference>
<dbReference type="AlphaFoldDB" id="A0AAD5H6Z3"/>
<comment type="caution">
    <text evidence="1">The sequence shown here is derived from an EMBL/GenBank/DDBJ whole genome shotgun (WGS) entry which is preliminary data.</text>
</comment>
<dbReference type="EMBL" id="JADXDR010000043">
    <property type="protein sequence ID" value="KAI7843123.1"/>
    <property type="molecule type" value="Genomic_DNA"/>
</dbReference>
<sequence>MPIRQHPFLQEQISDGDLEACFNVITGNSCPSECKSVVDRAGKECLLELVDANSEGVSDKEILDRINKLKGTLNAC</sequence>
<evidence type="ECO:0000313" key="1">
    <source>
        <dbReference type="EMBL" id="KAI7843123.1"/>
    </source>
</evidence>
<dbReference type="Proteomes" id="UP001205105">
    <property type="component" value="Unassembled WGS sequence"/>
</dbReference>